<keyword evidence="4 7" id="KW-0378">Hydrolase</keyword>
<dbReference type="CDD" id="cd04852">
    <property type="entry name" value="Peptidases_S8_3"/>
    <property type="match status" value="1"/>
</dbReference>
<dbReference type="InterPro" id="IPR045051">
    <property type="entry name" value="SBT"/>
</dbReference>
<reference evidence="12" key="2">
    <citation type="submission" date="2025-08" db="UniProtKB">
        <authorList>
            <consortium name="RefSeq"/>
        </authorList>
    </citation>
    <scope>IDENTIFICATION</scope>
    <source>
        <tissue evidence="12">Leaf</tissue>
    </source>
</reference>
<dbReference type="Proteomes" id="UP000189701">
    <property type="component" value="Unplaced"/>
</dbReference>
<evidence type="ECO:0000313" key="11">
    <source>
        <dbReference type="Proteomes" id="UP000189701"/>
    </source>
</evidence>
<keyword evidence="3" id="KW-0732">Signal</keyword>
<dbReference type="SUPFAM" id="SSF52743">
    <property type="entry name" value="Subtilisin-like"/>
    <property type="match status" value="1"/>
</dbReference>
<dbReference type="InterPro" id="IPR015500">
    <property type="entry name" value="Peptidase_S8_subtilisin-rel"/>
</dbReference>
<accession>A0A1U7XUQ8</accession>
<evidence type="ECO:0000256" key="5">
    <source>
        <dbReference type="ARBA" id="ARBA00022825"/>
    </source>
</evidence>
<dbReference type="PROSITE" id="PS00138">
    <property type="entry name" value="SUBTILASE_SER"/>
    <property type="match status" value="1"/>
</dbReference>
<sequence length="715" mass="77126">MLKCSKNSKPMPQWSVCINCTGFAALLSENELKSLRKSNNVLSIFPERKLDIQTTYSYKFLGLSPTKEGTWLKSGFGRGSIIGVLDTGVWPESPSFSDHGMLPIPKKWKGTCQEGQDFNSSSCNRKLIGARFFHIGHMVASKASTPLDLMDEYLSPRDSQGHGTHTASTAGGAPVPMASVLGNGAGEARGMAPGAHIAIYKVCWSSGCYSSDILAAMDAAIRDGVDILSLSLGGFPVPLYEDTIAIGSFRATEHGISVVCAAGNNGPIQSSVANEAPWISTIGASTLDRKFPAIIQLGNGKYVYGESLYPGKQVHNSPKILELVYLTDGDNGSEFCLRGSLPKSKVHGKIVVCDRGVNGRAEKGQVVKESGGVAMILANTAVNLEEDSVDVHVLPATLIGFDESIQLQNYINSTRKPTARIIFGGTVIGKSRAPAVAQFSSRGPSFTDPSILKPDLIAPGVNIIAAWPQNIGPSGLPEDTRRVNFTVLSGTSMACPHVSGIAALLHSVYPKWTPAAIRSALMTTADTTDHKGKPIMDGDTPAGIFAIGAGHVNPGKADDPGLIYDIQANDYITHLCTLGYKNFEIFSITHKNVSCHDILQKHRGFSLNYPSISVIFKAGKTRKMITRRVTNVGSSNSVYSVNVVAPEGVKVRVKPRRLIFKHVNQSLSYRVWFISRKRIGTQRRNFAEGQLMWINSRNKEQKVRSPISVAWAAKK</sequence>
<keyword evidence="5 7" id="KW-0720">Serine protease</keyword>
<evidence type="ECO:0000313" key="12">
    <source>
        <dbReference type="RefSeq" id="XP_009790649.1"/>
    </source>
</evidence>
<evidence type="ECO:0000256" key="6">
    <source>
        <dbReference type="PIRSR" id="PIRSR615500-1"/>
    </source>
</evidence>
<dbReference type="AlphaFoldDB" id="A0A1U7XUQ8"/>
<gene>
    <name evidence="12" type="primary">LOC104238073</name>
</gene>
<dbReference type="GeneID" id="104238073"/>
<evidence type="ECO:0000256" key="2">
    <source>
        <dbReference type="ARBA" id="ARBA00022670"/>
    </source>
</evidence>
<dbReference type="GO" id="GO:0006508">
    <property type="term" value="P:proteolysis"/>
    <property type="evidence" value="ECO:0007669"/>
    <property type="project" value="UniProtKB-KW"/>
</dbReference>
<evidence type="ECO:0000259" key="8">
    <source>
        <dbReference type="Pfam" id="PF00082"/>
    </source>
</evidence>
<evidence type="ECO:0000256" key="7">
    <source>
        <dbReference type="PROSITE-ProRule" id="PRU01240"/>
    </source>
</evidence>
<keyword evidence="11" id="KW-1185">Reference proteome</keyword>
<feature type="active site" description="Charge relay system" evidence="6 7">
    <location>
        <position position="86"/>
    </location>
</feature>
<feature type="domain" description="Peptidase S8/S53" evidence="8">
    <location>
        <begin position="77"/>
        <end position="528"/>
    </location>
</feature>
<evidence type="ECO:0000256" key="1">
    <source>
        <dbReference type="ARBA" id="ARBA00011073"/>
    </source>
</evidence>
<reference evidence="11" key="1">
    <citation type="journal article" date="2013" name="Genome Biol.">
        <title>Reference genomes and transcriptomes of Nicotiana sylvestris and Nicotiana tomentosiformis.</title>
        <authorList>
            <person name="Sierro N."/>
            <person name="Battey J.N."/>
            <person name="Ouadi S."/>
            <person name="Bovet L."/>
            <person name="Goepfert S."/>
            <person name="Bakaher N."/>
            <person name="Peitsch M.C."/>
            <person name="Ivanov N.V."/>
        </authorList>
    </citation>
    <scope>NUCLEOTIDE SEQUENCE [LARGE SCALE GENOMIC DNA]</scope>
</reference>
<dbReference type="Gene3D" id="3.50.30.30">
    <property type="match status" value="1"/>
</dbReference>
<dbReference type="FunFam" id="3.50.30.30:FF:000005">
    <property type="entry name" value="subtilisin-like protease SBT1.5"/>
    <property type="match status" value="1"/>
</dbReference>
<dbReference type="InterPro" id="IPR036852">
    <property type="entry name" value="Peptidase_S8/S53_dom_sf"/>
</dbReference>
<dbReference type="InterPro" id="IPR023828">
    <property type="entry name" value="Peptidase_S8_Ser-AS"/>
</dbReference>
<evidence type="ECO:0000256" key="3">
    <source>
        <dbReference type="ARBA" id="ARBA00022729"/>
    </source>
</evidence>
<protein>
    <submittedName>
        <fullName evidence="12">Subtilisin-like protease SDD1 isoform X2</fullName>
    </submittedName>
</protein>
<dbReference type="RefSeq" id="XP_009790649.1">
    <property type="nucleotide sequence ID" value="XM_009792347.1"/>
</dbReference>
<comment type="similarity">
    <text evidence="1 7">Belongs to the peptidase S8 family.</text>
</comment>
<dbReference type="InterPro" id="IPR041469">
    <property type="entry name" value="Subtilisin-like_FN3"/>
</dbReference>
<dbReference type="Pfam" id="PF17766">
    <property type="entry name" value="fn3_6"/>
    <property type="match status" value="1"/>
</dbReference>
<dbReference type="FunFam" id="3.40.50.200:FF:000006">
    <property type="entry name" value="Subtilisin-like protease SBT1.5"/>
    <property type="match status" value="1"/>
</dbReference>
<dbReference type="InterPro" id="IPR034197">
    <property type="entry name" value="Peptidases_S8_3"/>
</dbReference>
<dbReference type="PRINTS" id="PR00723">
    <property type="entry name" value="SUBTILISIN"/>
</dbReference>
<evidence type="ECO:0000256" key="4">
    <source>
        <dbReference type="ARBA" id="ARBA00022801"/>
    </source>
</evidence>
<dbReference type="Gene3D" id="3.40.50.200">
    <property type="entry name" value="Peptidase S8/S53 domain"/>
    <property type="match status" value="1"/>
</dbReference>
<feature type="domain" description="Subtilisin-like protease fibronectin type-III" evidence="10">
    <location>
        <begin position="607"/>
        <end position="709"/>
    </location>
</feature>
<keyword evidence="2 7" id="KW-0645">Protease</keyword>
<proteinExistence type="inferred from homology"/>
<organism evidence="11 12">
    <name type="scientific">Nicotiana sylvestris</name>
    <name type="common">Wood tobacco</name>
    <name type="synonym">South American tobacco</name>
    <dbReference type="NCBI Taxonomy" id="4096"/>
    <lineage>
        <taxon>Eukaryota</taxon>
        <taxon>Viridiplantae</taxon>
        <taxon>Streptophyta</taxon>
        <taxon>Embryophyta</taxon>
        <taxon>Tracheophyta</taxon>
        <taxon>Spermatophyta</taxon>
        <taxon>Magnoliopsida</taxon>
        <taxon>eudicotyledons</taxon>
        <taxon>Gunneridae</taxon>
        <taxon>Pentapetalae</taxon>
        <taxon>asterids</taxon>
        <taxon>lamiids</taxon>
        <taxon>Solanales</taxon>
        <taxon>Solanaceae</taxon>
        <taxon>Nicotianoideae</taxon>
        <taxon>Nicotianeae</taxon>
        <taxon>Nicotiana</taxon>
    </lineage>
</organism>
<name>A0A1U7XUQ8_NICSY</name>
<dbReference type="PROSITE" id="PS51892">
    <property type="entry name" value="SUBTILASE"/>
    <property type="match status" value="1"/>
</dbReference>
<evidence type="ECO:0000259" key="10">
    <source>
        <dbReference type="Pfam" id="PF17766"/>
    </source>
</evidence>
<feature type="active site" description="Charge relay system" evidence="6 7">
    <location>
        <position position="492"/>
    </location>
</feature>
<dbReference type="CDD" id="cd02120">
    <property type="entry name" value="PA_subtilisin_like"/>
    <property type="match status" value="1"/>
</dbReference>
<feature type="active site" description="Charge relay system" evidence="6 7">
    <location>
        <position position="162"/>
    </location>
</feature>
<feature type="domain" description="PA" evidence="9">
    <location>
        <begin position="322"/>
        <end position="403"/>
    </location>
</feature>
<dbReference type="Pfam" id="PF02225">
    <property type="entry name" value="PA"/>
    <property type="match status" value="1"/>
</dbReference>
<evidence type="ECO:0000259" key="9">
    <source>
        <dbReference type="Pfam" id="PF02225"/>
    </source>
</evidence>
<dbReference type="GO" id="GO:0004252">
    <property type="term" value="F:serine-type endopeptidase activity"/>
    <property type="evidence" value="ECO:0007669"/>
    <property type="project" value="UniProtKB-UniRule"/>
</dbReference>
<dbReference type="PANTHER" id="PTHR10795">
    <property type="entry name" value="PROPROTEIN CONVERTASE SUBTILISIN/KEXIN"/>
    <property type="match status" value="1"/>
</dbReference>
<dbReference type="Gene3D" id="2.60.40.2310">
    <property type="match status" value="1"/>
</dbReference>
<dbReference type="Pfam" id="PF00082">
    <property type="entry name" value="Peptidase_S8"/>
    <property type="match status" value="1"/>
</dbReference>
<dbReference type="InterPro" id="IPR003137">
    <property type="entry name" value="PA_domain"/>
</dbReference>
<dbReference type="InterPro" id="IPR000209">
    <property type="entry name" value="Peptidase_S8/S53_dom"/>
</dbReference>